<dbReference type="SUPFAM" id="SSF53098">
    <property type="entry name" value="Ribonuclease H-like"/>
    <property type="match status" value="1"/>
</dbReference>
<sequence>QNPNAPQNLTADEYTFLDELKNIFEPIESTTETISGEEYVTLSLIIPLIKGMLLHFAELERGSMSDFARTVLENMKTSVTTRLKPYENRFPCIISTLLNLHFKKTRTDAEIERAIQYVQKEHSAYL</sequence>
<accession>A0A1E1W5V9</accession>
<dbReference type="InterPro" id="IPR012337">
    <property type="entry name" value="RNaseH-like_sf"/>
</dbReference>
<protein>
    <submittedName>
        <fullName evidence="1">Uncharacterized protein</fullName>
    </submittedName>
</protein>
<feature type="non-terminal residue" evidence="1">
    <location>
        <position position="1"/>
    </location>
</feature>
<dbReference type="EMBL" id="GDQN01008692">
    <property type="protein sequence ID" value="JAT82362.1"/>
    <property type="molecule type" value="Transcribed_RNA"/>
</dbReference>
<reference evidence="1" key="1">
    <citation type="submission" date="2015-09" db="EMBL/GenBank/DDBJ databases">
        <title>De novo assembly of Pectinophora gossypiella (Pink Bollworm) gut transcriptome.</title>
        <authorList>
            <person name="Tassone E.E."/>
        </authorList>
    </citation>
    <scope>NUCLEOTIDE SEQUENCE</scope>
</reference>
<dbReference type="OrthoDB" id="7183474at2759"/>
<organism evidence="1">
    <name type="scientific">Pectinophora gossypiella</name>
    <name type="common">Cotton pink bollworm</name>
    <name type="synonym">Depressaria gossypiella</name>
    <dbReference type="NCBI Taxonomy" id="13191"/>
    <lineage>
        <taxon>Eukaryota</taxon>
        <taxon>Metazoa</taxon>
        <taxon>Ecdysozoa</taxon>
        <taxon>Arthropoda</taxon>
        <taxon>Hexapoda</taxon>
        <taxon>Insecta</taxon>
        <taxon>Pterygota</taxon>
        <taxon>Neoptera</taxon>
        <taxon>Endopterygota</taxon>
        <taxon>Lepidoptera</taxon>
        <taxon>Glossata</taxon>
        <taxon>Ditrysia</taxon>
        <taxon>Gelechioidea</taxon>
        <taxon>Gelechiidae</taxon>
        <taxon>Apatetrinae</taxon>
        <taxon>Pectinophora</taxon>
    </lineage>
</organism>
<dbReference type="AlphaFoldDB" id="A0A1E1W5V9"/>
<gene>
    <name evidence="1" type="ORF">g.17036</name>
</gene>
<name>A0A1E1W5V9_PECGO</name>
<proteinExistence type="predicted"/>
<evidence type="ECO:0000313" key="1">
    <source>
        <dbReference type="EMBL" id="JAT82362.1"/>
    </source>
</evidence>